<evidence type="ECO:0000313" key="1">
    <source>
        <dbReference type="EMBL" id="QCD94090.1"/>
    </source>
</evidence>
<organism evidence="1 2">
    <name type="scientific">Vigna unguiculata</name>
    <name type="common">Cowpea</name>
    <dbReference type="NCBI Taxonomy" id="3917"/>
    <lineage>
        <taxon>Eukaryota</taxon>
        <taxon>Viridiplantae</taxon>
        <taxon>Streptophyta</taxon>
        <taxon>Embryophyta</taxon>
        <taxon>Tracheophyta</taxon>
        <taxon>Spermatophyta</taxon>
        <taxon>Magnoliopsida</taxon>
        <taxon>eudicotyledons</taxon>
        <taxon>Gunneridae</taxon>
        <taxon>Pentapetalae</taxon>
        <taxon>rosids</taxon>
        <taxon>fabids</taxon>
        <taxon>Fabales</taxon>
        <taxon>Fabaceae</taxon>
        <taxon>Papilionoideae</taxon>
        <taxon>50 kb inversion clade</taxon>
        <taxon>NPAAA clade</taxon>
        <taxon>indigoferoid/millettioid clade</taxon>
        <taxon>Phaseoleae</taxon>
        <taxon>Vigna</taxon>
    </lineage>
</organism>
<sequence length="97" mass="10331">MSSVASSSLLGKSVLGASACWSRTLLLAFFQARLAATRPGCLRERSLKRRTPVWSDNPSCLGEEVSPKREGATAPLFLISSPRLGEGSSLERGKPLA</sequence>
<dbReference type="Proteomes" id="UP000501690">
    <property type="component" value="Linkage Group LG5"/>
</dbReference>
<evidence type="ECO:0000313" key="2">
    <source>
        <dbReference type="Proteomes" id="UP000501690"/>
    </source>
</evidence>
<name>A0A4D6LZS7_VIGUN</name>
<keyword evidence="2" id="KW-1185">Reference proteome</keyword>
<protein>
    <submittedName>
        <fullName evidence="1">Uncharacterized protein</fullName>
    </submittedName>
</protein>
<gene>
    <name evidence="1" type="ORF">DEO72_LG5g2169</name>
</gene>
<dbReference type="AlphaFoldDB" id="A0A4D6LZS7"/>
<proteinExistence type="predicted"/>
<accession>A0A4D6LZS7</accession>
<dbReference type="EMBL" id="CP039349">
    <property type="protein sequence ID" value="QCD94090.1"/>
    <property type="molecule type" value="Genomic_DNA"/>
</dbReference>
<reference evidence="1 2" key="1">
    <citation type="submission" date="2019-04" db="EMBL/GenBank/DDBJ databases">
        <title>An improved genome assembly and genetic linkage map for asparagus bean, Vigna unguiculata ssp. sesquipedialis.</title>
        <authorList>
            <person name="Xia Q."/>
            <person name="Zhang R."/>
            <person name="Dong Y."/>
        </authorList>
    </citation>
    <scope>NUCLEOTIDE SEQUENCE [LARGE SCALE GENOMIC DNA]</scope>
    <source>
        <tissue evidence="1">Leaf</tissue>
    </source>
</reference>